<gene>
    <name evidence="2" type="ORF">BN1204_067170</name>
</gene>
<proteinExistence type="predicted"/>
<evidence type="ECO:0000313" key="2">
    <source>
        <dbReference type="EMBL" id="CEL71055.1"/>
    </source>
</evidence>
<accession>A0A0F7URH3</accession>
<dbReference type="AlphaFoldDB" id="A0A0F7URH3"/>
<name>A0A0F7URH3_NEOCL</name>
<feature type="compositionally biased region" description="Basic and acidic residues" evidence="1">
    <location>
        <begin position="323"/>
        <end position="357"/>
    </location>
</feature>
<reference evidence="2" key="1">
    <citation type="journal article" date="2015" name="PLoS ONE">
        <title>Comprehensive Evaluation of Toxoplasma gondii VEG and Neospora caninum LIV Genomes with Tachyzoite Stage Transcriptome and Proteome Defines Novel Transcript Features.</title>
        <authorList>
            <person name="Ramaprasad A."/>
            <person name="Mourier T."/>
            <person name="Naeem R."/>
            <person name="Malas T.B."/>
            <person name="Moussa E."/>
            <person name="Panigrahi A."/>
            <person name="Vermont S.J."/>
            <person name="Otto T.D."/>
            <person name="Wastling J."/>
            <person name="Pain A."/>
        </authorList>
    </citation>
    <scope>NUCLEOTIDE SEQUENCE</scope>
    <source>
        <strain evidence="2">Liverpool</strain>
    </source>
</reference>
<evidence type="ECO:0000256" key="1">
    <source>
        <dbReference type="SAM" id="MobiDB-lite"/>
    </source>
</evidence>
<protein>
    <submittedName>
        <fullName evidence="2">Uncharacterized protein</fullName>
    </submittedName>
</protein>
<feature type="region of interest" description="Disordered" evidence="1">
    <location>
        <begin position="260"/>
        <end position="285"/>
    </location>
</feature>
<sequence length="699" mass="75150">MDSSERIDGNWSVRSRTAETFCRSFPSGRSGLPIRPQQRDPLCRMPAPVAVARGRTSLSTFPLCLKHASSFLWAAILFLAGSSLETPVSGQSASMFSAEFLCLGAACDLIKCSSNADCPPFHTCTGYSTSLFGKGTGLLGGNGLGFGQLLGQPIRGSGGFLSSSPAVAAGMIDGVWSALAPDMKPPIKTLFNPNFCEPSELRQPSNIVTPGGYFVTTDMKAWAPPGPERIVDLPEASTVGTLYNTPSLNEVFAFRSANRPNARDGSLVGSDAESSAKRPSQPQASINGGLIQFEHDTNQNGQTVMVARSVYEGTDNSVSGDFSTKDEGTSSRQDSNKIRPKDGEPVPRASRPKEHAVDVATTSAFRPREYKEVHSTVLQADPTPADSPSVPKEHVQAAPLPLKPLVELDSQLSLLFGSDVVDQQGPQNETTRPTLATAPTPGKALEETVQSYIVHQIQALDDKQVDALLEKLLGETTLPDVVSGNSRLLRSLQASEKINSPEGLDTLFDLGLLAAGAAAIEFFPFNKKPLVSTVGVQNPLQFGMNVMNANWAAQIHCLTPVATAYSPLGTVIVDLANRSGSPSIIRNDLFEAFIKGNRDNGRKPLVSVVEMSNLRDVRRDFVLIVCSRPGRYITKFQVEILFAGQEGRAVNVCPIEVLCQEGLEIAPSELALSFETEEEGEEEEQPPTDEPEKKKKHKK</sequence>
<feature type="region of interest" description="Disordered" evidence="1">
    <location>
        <begin position="674"/>
        <end position="699"/>
    </location>
</feature>
<feature type="region of interest" description="Disordered" evidence="1">
    <location>
        <begin position="314"/>
        <end position="360"/>
    </location>
</feature>
<feature type="region of interest" description="Disordered" evidence="1">
    <location>
        <begin position="372"/>
        <end position="392"/>
    </location>
</feature>
<dbReference type="EMBL" id="LN714487">
    <property type="protein sequence ID" value="CEL71055.1"/>
    <property type="molecule type" value="Genomic_DNA"/>
</dbReference>
<feature type="compositionally biased region" description="Acidic residues" evidence="1">
    <location>
        <begin position="675"/>
        <end position="689"/>
    </location>
</feature>
<organism evidence="2">
    <name type="scientific">Neospora caninum (strain Liverpool)</name>
    <dbReference type="NCBI Taxonomy" id="572307"/>
    <lineage>
        <taxon>Eukaryota</taxon>
        <taxon>Sar</taxon>
        <taxon>Alveolata</taxon>
        <taxon>Apicomplexa</taxon>
        <taxon>Conoidasida</taxon>
        <taxon>Coccidia</taxon>
        <taxon>Eucoccidiorida</taxon>
        <taxon>Eimeriorina</taxon>
        <taxon>Sarcocystidae</taxon>
        <taxon>Neospora</taxon>
    </lineage>
</organism>